<dbReference type="Pfam" id="PF13473">
    <property type="entry name" value="Cupredoxin_1"/>
    <property type="match status" value="1"/>
</dbReference>
<accession>A0A0Q9YTR3</accession>
<dbReference type="STRING" id="295108.HT99x_02630"/>
<dbReference type="SUPFAM" id="SSF49503">
    <property type="entry name" value="Cupredoxins"/>
    <property type="match status" value="1"/>
</dbReference>
<evidence type="ECO:0000256" key="1">
    <source>
        <dbReference type="SAM" id="Phobius"/>
    </source>
</evidence>
<protein>
    <recommendedName>
        <fullName evidence="2">EfeO-type cupredoxin-like domain-containing protein</fullName>
    </recommendedName>
</protein>
<dbReference type="Gene3D" id="2.60.40.420">
    <property type="entry name" value="Cupredoxins - blue copper proteins"/>
    <property type="match status" value="1"/>
</dbReference>
<reference evidence="3" key="1">
    <citation type="submission" date="2015-09" db="EMBL/GenBank/DDBJ databases">
        <title>Draft Genome Sequences of Two Novel Amoeba-resistant Intranuclear Bacteria, Candidatus Berkiella cookevillensis and Candidatus Berkiella aquae.</title>
        <authorList>
            <person name="Mehari Y.T."/>
            <person name="Arivett B.A."/>
            <person name="Farone A.L."/>
            <person name="Gunderson J.H."/>
            <person name="Farone M.B."/>
        </authorList>
    </citation>
    <scope>NUCLEOTIDE SEQUENCE [LARGE SCALE GENOMIC DNA]</scope>
    <source>
        <strain evidence="3">HT99</strain>
    </source>
</reference>
<organism evidence="3">
    <name type="scientific">Candidatus Berkiella aquae</name>
    <dbReference type="NCBI Taxonomy" id="295108"/>
    <lineage>
        <taxon>Bacteria</taxon>
        <taxon>Pseudomonadati</taxon>
        <taxon>Pseudomonadota</taxon>
        <taxon>Gammaproteobacteria</taxon>
        <taxon>Candidatus Berkiellales</taxon>
        <taxon>Candidatus Berkiellaceae</taxon>
        <taxon>Candidatus Berkiella</taxon>
    </lineage>
</organism>
<gene>
    <name evidence="3" type="ORF">HT99x_02630</name>
</gene>
<comment type="caution">
    <text evidence="3">The sequence shown here is derived from an EMBL/GenBank/DDBJ whole genome shotgun (WGS) entry which is preliminary data.</text>
</comment>
<dbReference type="EMBL" id="LKAJ01000014">
    <property type="protein sequence ID" value="KRG20238.1"/>
    <property type="molecule type" value="Genomic_DNA"/>
</dbReference>
<dbReference type="AlphaFoldDB" id="A0A0Q9YTR3"/>
<dbReference type="InterPro" id="IPR028096">
    <property type="entry name" value="EfeO_Cupredoxin"/>
</dbReference>
<evidence type="ECO:0000313" key="3">
    <source>
        <dbReference type="EMBL" id="KRG20238.1"/>
    </source>
</evidence>
<sequence length="119" mass="13548">MITAMVNLIGISFIGLIIWWFWFGKSKASTKVDDYIEIKVKDGTYDPAYIQVKANHPITLRFIREDPTPCAEVVVFSTLNISEQLPLNKPKDIVLSIKEAGEYTFTCQMGMYRGKIIVI</sequence>
<keyword evidence="1" id="KW-1133">Transmembrane helix</keyword>
<keyword evidence="1" id="KW-0472">Membrane</keyword>
<dbReference type="OrthoDB" id="9800141at2"/>
<feature type="transmembrane region" description="Helical" evidence="1">
    <location>
        <begin position="6"/>
        <end position="23"/>
    </location>
</feature>
<dbReference type="InterPro" id="IPR008972">
    <property type="entry name" value="Cupredoxin"/>
</dbReference>
<name>A0A0Q9YTR3_9GAMM</name>
<proteinExistence type="predicted"/>
<keyword evidence="1" id="KW-0812">Transmembrane</keyword>
<feature type="domain" description="EfeO-type cupredoxin-like" evidence="2">
    <location>
        <begin position="15"/>
        <end position="118"/>
    </location>
</feature>
<evidence type="ECO:0000259" key="2">
    <source>
        <dbReference type="Pfam" id="PF13473"/>
    </source>
</evidence>